<dbReference type="InterPro" id="IPR041586">
    <property type="entry name" value="PsrA_TetR_C"/>
</dbReference>
<keyword evidence="1 2" id="KW-0238">DNA-binding</keyword>
<dbReference type="SUPFAM" id="SSF46689">
    <property type="entry name" value="Homeodomain-like"/>
    <property type="match status" value="1"/>
</dbReference>
<keyword evidence="5" id="KW-1185">Reference proteome</keyword>
<evidence type="ECO:0000313" key="4">
    <source>
        <dbReference type="EMBL" id="SLM63306.1"/>
    </source>
</evidence>
<accession>A0A375ABK3</accession>
<evidence type="ECO:0000256" key="1">
    <source>
        <dbReference type="ARBA" id="ARBA00023125"/>
    </source>
</evidence>
<dbReference type="InterPro" id="IPR050109">
    <property type="entry name" value="HTH-type_TetR-like_transc_reg"/>
</dbReference>
<dbReference type="GO" id="GO:0000976">
    <property type="term" value="F:transcription cis-regulatory region binding"/>
    <property type="evidence" value="ECO:0007669"/>
    <property type="project" value="TreeGrafter"/>
</dbReference>
<dbReference type="PANTHER" id="PTHR30055:SF235">
    <property type="entry name" value="TRANSCRIPTIONAL REGULATORY PROTEIN"/>
    <property type="match status" value="1"/>
</dbReference>
<dbReference type="KEGG" id="daq:DAQ1742_02418"/>
<gene>
    <name evidence="4" type="ORF">DAQ1742_02418</name>
</gene>
<dbReference type="Pfam" id="PF17939">
    <property type="entry name" value="TetR_C_30"/>
    <property type="match status" value="1"/>
</dbReference>
<name>A0A375ABK3_9GAMM</name>
<dbReference type="RefSeq" id="WP_035341673.1">
    <property type="nucleotide sequence ID" value="NZ_LT615367.1"/>
</dbReference>
<feature type="DNA-binding region" description="H-T-H motif" evidence="2">
    <location>
        <begin position="33"/>
        <end position="52"/>
    </location>
</feature>
<evidence type="ECO:0000313" key="5">
    <source>
        <dbReference type="Proteomes" id="UP000294820"/>
    </source>
</evidence>
<evidence type="ECO:0000256" key="2">
    <source>
        <dbReference type="PROSITE-ProRule" id="PRU00335"/>
    </source>
</evidence>
<dbReference type="AlphaFoldDB" id="A0A375ABK3"/>
<dbReference type="Pfam" id="PF00440">
    <property type="entry name" value="TetR_N"/>
    <property type="match status" value="1"/>
</dbReference>
<dbReference type="Proteomes" id="UP000294820">
    <property type="component" value="Chromosome 1"/>
</dbReference>
<dbReference type="Gene3D" id="1.10.357.10">
    <property type="entry name" value="Tetracycline Repressor, domain 2"/>
    <property type="match status" value="1"/>
</dbReference>
<sequence>MSTAAKEKEGDVRQRILHEAMTRFAHKGSELTTVREITEATQVNIAAINYHFGSKDGLLQAVLDAVLQPLNAERSRLLDEVEQRWGDSPPLSALLDALLRPLVQSARTPDGGRIAVRLLQHLRATPQGEVSLLLSDRFDGTAHRFIQAFSRAVPHISRAEAIWRYEFARGAAMHVLADVDPRSGRLSLLSKGVCDSNDDEQVLQQLLRFVSAGFAAPSADTVPTE</sequence>
<dbReference type="PANTHER" id="PTHR30055">
    <property type="entry name" value="HTH-TYPE TRANSCRIPTIONAL REGULATOR RUTR"/>
    <property type="match status" value="1"/>
</dbReference>
<dbReference type="InterPro" id="IPR036271">
    <property type="entry name" value="Tet_transcr_reg_TetR-rel_C_sf"/>
</dbReference>
<dbReference type="InterPro" id="IPR001647">
    <property type="entry name" value="HTH_TetR"/>
</dbReference>
<reference evidence="4 5" key="1">
    <citation type="submission" date="2016-09" db="EMBL/GenBank/DDBJ databases">
        <authorList>
            <person name="Reverchon S."/>
            <person name="Nasser W."/>
            <person name="Leonard S."/>
            <person name="Brochier C."/>
            <person name="Duprey A."/>
        </authorList>
    </citation>
    <scope>NUCLEOTIDE SEQUENCE [LARGE SCALE GENOMIC DNA]</scope>
    <source>
        <strain evidence="4 5">174/2</strain>
    </source>
</reference>
<feature type="domain" description="HTH tetR-type" evidence="3">
    <location>
        <begin position="10"/>
        <end position="70"/>
    </location>
</feature>
<evidence type="ECO:0000259" key="3">
    <source>
        <dbReference type="PROSITE" id="PS50977"/>
    </source>
</evidence>
<dbReference type="EMBL" id="LT615367">
    <property type="protein sequence ID" value="SLM63306.1"/>
    <property type="molecule type" value="Genomic_DNA"/>
</dbReference>
<dbReference type="SUPFAM" id="SSF48498">
    <property type="entry name" value="Tetracyclin repressor-like, C-terminal domain"/>
    <property type="match status" value="1"/>
</dbReference>
<dbReference type="PROSITE" id="PS01081">
    <property type="entry name" value="HTH_TETR_1"/>
    <property type="match status" value="1"/>
</dbReference>
<proteinExistence type="predicted"/>
<protein>
    <submittedName>
        <fullName evidence="4">Predicted transcriptional regulator for fatty acid degradation FadQ, TetR family</fullName>
    </submittedName>
</protein>
<dbReference type="InterPro" id="IPR009057">
    <property type="entry name" value="Homeodomain-like_sf"/>
</dbReference>
<dbReference type="PROSITE" id="PS50977">
    <property type="entry name" value="HTH_TETR_2"/>
    <property type="match status" value="1"/>
</dbReference>
<organism evidence="4 5">
    <name type="scientific">Dickeya aquatica</name>
    <dbReference type="NCBI Taxonomy" id="1401087"/>
    <lineage>
        <taxon>Bacteria</taxon>
        <taxon>Pseudomonadati</taxon>
        <taxon>Pseudomonadota</taxon>
        <taxon>Gammaproteobacteria</taxon>
        <taxon>Enterobacterales</taxon>
        <taxon>Pectobacteriaceae</taxon>
        <taxon>Dickeya</taxon>
    </lineage>
</organism>
<dbReference type="InterPro" id="IPR023772">
    <property type="entry name" value="DNA-bd_HTH_TetR-type_CS"/>
</dbReference>
<dbReference type="GO" id="GO:0003700">
    <property type="term" value="F:DNA-binding transcription factor activity"/>
    <property type="evidence" value="ECO:0007669"/>
    <property type="project" value="TreeGrafter"/>
</dbReference>